<evidence type="ECO:0000259" key="2">
    <source>
        <dbReference type="Pfam" id="PF13635"/>
    </source>
</evidence>
<dbReference type="Pfam" id="PF13635">
    <property type="entry name" value="DUF4143"/>
    <property type="match status" value="1"/>
</dbReference>
<evidence type="ECO:0000313" key="4">
    <source>
        <dbReference type="Proteomes" id="UP000602198"/>
    </source>
</evidence>
<dbReference type="InterPro" id="IPR025420">
    <property type="entry name" value="DUF4143"/>
</dbReference>
<dbReference type="EMBL" id="JAERRJ010000005">
    <property type="protein sequence ID" value="MBL1075359.1"/>
    <property type="molecule type" value="Genomic_DNA"/>
</dbReference>
<dbReference type="Proteomes" id="UP000602198">
    <property type="component" value="Unassembled WGS sequence"/>
</dbReference>
<dbReference type="RefSeq" id="WP_201947346.1">
    <property type="nucleotide sequence ID" value="NZ_JAERRJ010000005.1"/>
</dbReference>
<name>A0ABS1M499_9NOCA</name>
<dbReference type="PANTHER" id="PTHR43566:SF2">
    <property type="entry name" value="DUF4143 DOMAIN-CONTAINING PROTEIN"/>
    <property type="match status" value="1"/>
</dbReference>
<gene>
    <name evidence="3" type="ORF">JK358_13240</name>
</gene>
<evidence type="ECO:0000313" key="3">
    <source>
        <dbReference type="EMBL" id="MBL1075359.1"/>
    </source>
</evidence>
<feature type="compositionally biased region" description="Low complexity" evidence="1">
    <location>
        <begin position="118"/>
        <end position="142"/>
    </location>
</feature>
<organism evidence="3 4">
    <name type="scientific">Nocardia acididurans</name>
    <dbReference type="NCBI Taxonomy" id="2802282"/>
    <lineage>
        <taxon>Bacteria</taxon>
        <taxon>Bacillati</taxon>
        <taxon>Actinomycetota</taxon>
        <taxon>Actinomycetes</taxon>
        <taxon>Mycobacteriales</taxon>
        <taxon>Nocardiaceae</taxon>
        <taxon>Nocardia</taxon>
    </lineage>
</organism>
<evidence type="ECO:0000256" key="1">
    <source>
        <dbReference type="SAM" id="MobiDB-lite"/>
    </source>
</evidence>
<keyword evidence="4" id="KW-1185">Reference proteome</keyword>
<feature type="domain" description="DUF4143" evidence="2">
    <location>
        <begin position="17"/>
        <end position="117"/>
    </location>
</feature>
<dbReference type="PANTHER" id="PTHR43566">
    <property type="entry name" value="CONSERVED PROTEIN"/>
    <property type="match status" value="1"/>
</dbReference>
<reference evidence="3 4" key="1">
    <citation type="submission" date="2021-01" db="EMBL/GenBank/DDBJ databases">
        <title>WGS of actinomycetes isolated from Thailand.</title>
        <authorList>
            <person name="Thawai C."/>
        </authorList>
    </citation>
    <scope>NUCLEOTIDE SEQUENCE [LARGE SCALE GENOMIC DNA]</scope>
    <source>
        <strain evidence="3 4">LPG 2</strain>
    </source>
</reference>
<comment type="caution">
    <text evidence="3">The sequence shown here is derived from an EMBL/GenBank/DDBJ whole genome shotgun (WGS) entry which is preliminary data.</text>
</comment>
<feature type="region of interest" description="Disordered" evidence="1">
    <location>
        <begin position="118"/>
        <end position="188"/>
    </location>
</feature>
<sequence length="188" mass="20874">MRALLNWSQPAPDNCSRTPLSSDLALGAPTVKRYLALLEEVYLIKRIPAWSRNPSNRATMIPKVAFVDSGLAANLVGADVRNMLRPNGRFGPLLERFVLMELARQRTWSAEDVEMYHTAPRTGSRSTPSSRTDAAMSSASKSKPPPRCAPTTSATSPNAWERFPHRHRAPHRPALPVSALWEVPNPER</sequence>
<accession>A0ABS1M499</accession>
<protein>
    <submittedName>
        <fullName evidence="3">DUF4143 domain-containing protein</fullName>
    </submittedName>
</protein>
<proteinExistence type="predicted"/>